<feature type="region of interest" description="Disordered" evidence="9">
    <location>
        <begin position="217"/>
        <end position="240"/>
    </location>
</feature>
<dbReference type="InterPro" id="IPR050951">
    <property type="entry name" value="Retrovirus_Pol_polyprotein"/>
</dbReference>
<dbReference type="InterPro" id="IPR043502">
    <property type="entry name" value="DNA/RNA_pol_sf"/>
</dbReference>
<dbReference type="SUPFAM" id="SSF50630">
    <property type="entry name" value="Acid proteases"/>
    <property type="match status" value="1"/>
</dbReference>
<dbReference type="GO" id="GO:0015074">
    <property type="term" value="P:DNA integration"/>
    <property type="evidence" value="ECO:0007669"/>
    <property type="project" value="InterPro"/>
</dbReference>
<dbReference type="AlphaFoldDB" id="A5BE94"/>
<dbReference type="Pfam" id="PF17917">
    <property type="entry name" value="RT_RNaseH"/>
    <property type="match status" value="1"/>
</dbReference>
<dbReference type="GO" id="GO:0004519">
    <property type="term" value="F:endonuclease activity"/>
    <property type="evidence" value="ECO:0007669"/>
    <property type="project" value="UniProtKB-KW"/>
</dbReference>
<dbReference type="Gene3D" id="3.10.10.10">
    <property type="entry name" value="HIV Type 1 Reverse Transcriptase, subunit A, domain 1"/>
    <property type="match status" value="1"/>
</dbReference>
<feature type="compositionally biased region" description="Basic residues" evidence="9">
    <location>
        <begin position="223"/>
        <end position="240"/>
    </location>
</feature>
<dbReference type="PANTHER" id="PTHR37984:SF5">
    <property type="entry name" value="PROTEIN NYNRIN-LIKE"/>
    <property type="match status" value="1"/>
</dbReference>
<dbReference type="InterPro" id="IPR005162">
    <property type="entry name" value="Retrotrans_gag_dom"/>
</dbReference>
<evidence type="ECO:0000259" key="10">
    <source>
        <dbReference type="PROSITE" id="PS50994"/>
    </source>
</evidence>
<name>A5BE94_VITVI</name>
<dbReference type="SUPFAM" id="SSF56672">
    <property type="entry name" value="DNA/RNA polymerases"/>
    <property type="match status" value="1"/>
</dbReference>
<dbReference type="CDD" id="cd01647">
    <property type="entry name" value="RT_LTR"/>
    <property type="match status" value="1"/>
</dbReference>
<sequence>MAGGSAMDTLQEMMTQMEETLGEWPHMQSLMNDFKEALQSYGKDITVLKKVVLQGSSSGPEAPPKVRVPDPKGFNGNRNAKELENFLWDMEQFFKAAHIPDGEKVSITSMMEDDAESGIPQITTWETLKRELKDQFLLTNTAWEAREVLKRLRHTGSVRDYAKEFNSLMLDIKNMLEEDKLFNFMSRLQGWVQMKLRRQGVHDLPTAMVAANCLRPKSEGSKKTKAGAKTSKKSGWKKHNKKAAVGGKPMEKTTKFVQQTTRVAGCFICNSPHRARDYPKREKLSALVTADDNGESDSETPLRVNPLQFLNVINGETPVQKSLMHVHAVVNGVQVKALMDSGATHNFVATRKATRLGLKLEEDTSRIKAINSKAQKIQGVAKNVPMQIGDWKGTCNLLCVPLDDFDLILGVDFLLRAKSSQQGDHQEQVPIPLAAKLFNRLSKASYFTKLDLRSGYWQVRIATGDEGKTICVTRYGSYEFLVMPFGLTNAPATFCNLMNDILFYYLDAFVVVYLDDIVVYNKTLTQHEKHLRLVFQKLKENMLYVKPEKCEFAHEEITFLGHKISAGLIRMDKGKEAISTELVLCLPDLDLPFEVQTDASARALGGVLVQEGHLVAFESRKLNNVKQRYSTHEKEITTMVHCLQQWRHYLLGSIFTMATNNVANIFFKTQKKLSPKQARWQEFLADFQFEWLHRPRRHNIVADALSRKEAYVKSCLVCQMDKTERKKAARLLQPLPIPEKPWESISMDFIIGFPEVRDFKSIFIVVDRFSKYVVFIPAPDACPAKEVAKLFFSNVVKHFKLPKGIVSDRDALFIGRFWMSSTTGMSPFELAIGVQPWMPLEVAKQKTEGNSPATYKMAQSQQEIFDEARDSLEKATRQMKKYADRDRKPLEFQVGDKVLLKLTPQIWKKISSKTSGIGLQKQKLHGREMLPCENLRRQSRHTGRLSRRGRRLQQLAEMLMAGASGWFTSRPPSGWWVVMARQLWAVLASCITTRLAP</sequence>
<dbReference type="InterPro" id="IPR000477">
    <property type="entry name" value="RT_dom"/>
</dbReference>
<proteinExistence type="predicted"/>
<accession>A5BE94</accession>
<dbReference type="CDD" id="cd09274">
    <property type="entry name" value="RNase_HI_RT_Ty3"/>
    <property type="match status" value="1"/>
</dbReference>
<dbReference type="InterPro" id="IPR036397">
    <property type="entry name" value="RNaseH_sf"/>
</dbReference>
<dbReference type="InterPro" id="IPR001584">
    <property type="entry name" value="Integrase_cat-core"/>
</dbReference>
<dbReference type="InterPro" id="IPR041373">
    <property type="entry name" value="RT_RNaseH"/>
</dbReference>
<evidence type="ECO:0000256" key="9">
    <source>
        <dbReference type="SAM" id="MobiDB-lite"/>
    </source>
</evidence>
<evidence type="ECO:0000256" key="2">
    <source>
        <dbReference type="ARBA" id="ARBA00022679"/>
    </source>
</evidence>
<organism evidence="11">
    <name type="scientific">Vitis vinifera</name>
    <name type="common">Grape</name>
    <dbReference type="NCBI Taxonomy" id="29760"/>
    <lineage>
        <taxon>Eukaryota</taxon>
        <taxon>Viridiplantae</taxon>
        <taxon>Streptophyta</taxon>
        <taxon>Embryophyta</taxon>
        <taxon>Tracheophyta</taxon>
        <taxon>Spermatophyta</taxon>
        <taxon>Magnoliopsida</taxon>
        <taxon>eudicotyledons</taxon>
        <taxon>Gunneridae</taxon>
        <taxon>Pentapetalae</taxon>
        <taxon>rosids</taxon>
        <taxon>Vitales</taxon>
        <taxon>Vitaceae</taxon>
        <taxon>Viteae</taxon>
        <taxon>Vitis</taxon>
    </lineage>
</organism>
<evidence type="ECO:0000313" key="11">
    <source>
        <dbReference type="EMBL" id="CAN81056.1"/>
    </source>
</evidence>
<keyword evidence="2" id="KW-0808">Transferase</keyword>
<dbReference type="PROSITE" id="PS50994">
    <property type="entry name" value="INTEGRASE"/>
    <property type="match status" value="1"/>
</dbReference>
<keyword evidence="4" id="KW-0540">Nuclease</keyword>
<evidence type="ECO:0000256" key="7">
    <source>
        <dbReference type="ARBA" id="ARBA00022918"/>
    </source>
</evidence>
<keyword evidence="6" id="KW-0378">Hydrolase</keyword>
<dbReference type="InterPro" id="IPR021109">
    <property type="entry name" value="Peptidase_aspartic_dom_sf"/>
</dbReference>
<evidence type="ECO:0000256" key="4">
    <source>
        <dbReference type="ARBA" id="ARBA00022722"/>
    </source>
</evidence>
<dbReference type="InterPro" id="IPR012337">
    <property type="entry name" value="RNaseH-like_sf"/>
</dbReference>
<evidence type="ECO:0000256" key="3">
    <source>
        <dbReference type="ARBA" id="ARBA00022695"/>
    </source>
</evidence>
<dbReference type="EMBL" id="AM456427">
    <property type="protein sequence ID" value="CAN81056.1"/>
    <property type="molecule type" value="Genomic_DNA"/>
</dbReference>
<dbReference type="GO" id="GO:0003676">
    <property type="term" value="F:nucleic acid binding"/>
    <property type="evidence" value="ECO:0007669"/>
    <property type="project" value="InterPro"/>
</dbReference>
<dbReference type="EC" id="2.7.7.49" evidence="1"/>
<dbReference type="InterPro" id="IPR043128">
    <property type="entry name" value="Rev_trsase/Diguanyl_cyclase"/>
</dbReference>
<evidence type="ECO:0000256" key="1">
    <source>
        <dbReference type="ARBA" id="ARBA00012493"/>
    </source>
</evidence>
<dbReference type="Gene3D" id="3.30.420.10">
    <property type="entry name" value="Ribonuclease H-like superfamily/Ribonuclease H"/>
    <property type="match status" value="1"/>
</dbReference>
<evidence type="ECO:0000256" key="8">
    <source>
        <dbReference type="SAM" id="Coils"/>
    </source>
</evidence>
<feature type="domain" description="Integrase catalytic" evidence="10">
    <location>
        <begin position="737"/>
        <end position="835"/>
    </location>
</feature>
<dbReference type="Pfam" id="PF03732">
    <property type="entry name" value="Retrotrans_gag"/>
    <property type="match status" value="1"/>
</dbReference>
<dbReference type="Pfam" id="PF08284">
    <property type="entry name" value="RVP_2"/>
    <property type="match status" value="1"/>
</dbReference>
<feature type="coiled-coil region" evidence="8">
    <location>
        <begin position="858"/>
        <end position="885"/>
    </location>
</feature>
<keyword evidence="5" id="KW-0255">Endonuclease</keyword>
<feature type="region of interest" description="Disordered" evidence="9">
    <location>
        <begin position="55"/>
        <end position="75"/>
    </location>
</feature>
<reference evidence="11" key="1">
    <citation type="journal article" date="2007" name="PLoS ONE">
        <title>The first genome sequence of an elite grapevine cultivar (Pinot noir Vitis vinifera L.): coping with a highly heterozygous genome.</title>
        <authorList>
            <person name="Velasco R."/>
            <person name="Zharkikh A."/>
            <person name="Troggio M."/>
            <person name="Cartwright D.A."/>
            <person name="Cestaro A."/>
            <person name="Pruss D."/>
            <person name="Pindo M."/>
            <person name="FitzGerald L.M."/>
            <person name="Vezzulli S."/>
            <person name="Reid J."/>
            <person name="Malacarne G."/>
            <person name="Iliev D."/>
            <person name="Coppola G."/>
            <person name="Wardell B."/>
            <person name="Micheletti D."/>
            <person name="Macalma T."/>
            <person name="Facci M."/>
            <person name="Mitchell J.T."/>
            <person name="Perazzolli M."/>
            <person name="Eldredge G."/>
            <person name="Gatto P."/>
            <person name="Oyzerski R."/>
            <person name="Moretto M."/>
            <person name="Gutin N."/>
            <person name="Stefanini M."/>
            <person name="Chen Y."/>
            <person name="Segala C."/>
            <person name="Davenport C."/>
            <person name="Dematte L."/>
            <person name="Mraz A."/>
            <person name="Battilana J."/>
            <person name="Stormo K."/>
            <person name="Costa F."/>
            <person name="Tao Q."/>
            <person name="Si-Ammour A."/>
            <person name="Harkins T."/>
            <person name="Lackey A."/>
            <person name="Perbost C."/>
            <person name="Taillon B."/>
            <person name="Stella A."/>
            <person name="Solovyev V."/>
            <person name="Fawcett J.A."/>
            <person name="Sterck L."/>
            <person name="Vandepoele K."/>
            <person name="Grando S.M."/>
            <person name="Toppo S."/>
            <person name="Moser C."/>
            <person name="Lanchbury J."/>
            <person name="Bogden R."/>
            <person name="Skolnick M."/>
            <person name="Sgaramella V."/>
            <person name="Bhatnagar S.K."/>
            <person name="Fontana P."/>
            <person name="Gutin A."/>
            <person name="Van de Peer Y."/>
            <person name="Salamini F."/>
            <person name="Viola R."/>
        </authorList>
    </citation>
    <scope>NUCLEOTIDE SEQUENCE</scope>
</reference>
<gene>
    <name evidence="11" type="ORF">VITISV_033320</name>
</gene>
<keyword evidence="8" id="KW-0175">Coiled coil</keyword>
<dbReference type="Gene3D" id="3.10.20.370">
    <property type="match status" value="1"/>
</dbReference>
<protein>
    <recommendedName>
        <fullName evidence="1">RNA-directed DNA polymerase</fullName>
        <ecNumber evidence="1">2.7.7.49</ecNumber>
    </recommendedName>
</protein>
<dbReference type="PANTHER" id="PTHR37984">
    <property type="entry name" value="PROTEIN CBG26694"/>
    <property type="match status" value="1"/>
</dbReference>
<keyword evidence="7" id="KW-0695">RNA-directed DNA polymerase</keyword>
<evidence type="ECO:0000256" key="5">
    <source>
        <dbReference type="ARBA" id="ARBA00022759"/>
    </source>
</evidence>
<keyword evidence="3" id="KW-0548">Nucleotidyltransferase</keyword>
<dbReference type="SUPFAM" id="SSF53098">
    <property type="entry name" value="Ribonuclease H-like"/>
    <property type="match status" value="1"/>
</dbReference>
<dbReference type="Pfam" id="PF00078">
    <property type="entry name" value="RVT_1"/>
    <property type="match status" value="1"/>
</dbReference>
<dbReference type="CDD" id="cd00303">
    <property type="entry name" value="retropepsin_like"/>
    <property type="match status" value="1"/>
</dbReference>
<dbReference type="Gene3D" id="3.30.70.270">
    <property type="match status" value="1"/>
</dbReference>
<dbReference type="GO" id="GO:0016787">
    <property type="term" value="F:hydrolase activity"/>
    <property type="evidence" value="ECO:0007669"/>
    <property type="project" value="UniProtKB-KW"/>
</dbReference>
<dbReference type="GO" id="GO:0003964">
    <property type="term" value="F:RNA-directed DNA polymerase activity"/>
    <property type="evidence" value="ECO:0007669"/>
    <property type="project" value="UniProtKB-KW"/>
</dbReference>
<dbReference type="Gene3D" id="2.40.70.10">
    <property type="entry name" value="Acid Proteases"/>
    <property type="match status" value="1"/>
</dbReference>
<evidence type="ECO:0000256" key="6">
    <source>
        <dbReference type="ARBA" id="ARBA00022801"/>
    </source>
</evidence>